<evidence type="ECO:0000259" key="1">
    <source>
        <dbReference type="Pfam" id="PF04266"/>
    </source>
</evidence>
<proteinExistence type="predicted"/>
<dbReference type="Gene3D" id="2.30.130.30">
    <property type="entry name" value="Hypothetical protein"/>
    <property type="match status" value="1"/>
</dbReference>
<dbReference type="PANTHER" id="PTHR12963">
    <property type="entry name" value="THYROID RECEPTOR INTERACTING PROTEIN RELATED"/>
    <property type="match status" value="1"/>
</dbReference>
<dbReference type="Pfam" id="PF23134">
    <property type="entry name" value="TRIP4_3rd"/>
    <property type="match status" value="1"/>
</dbReference>
<dbReference type="Pfam" id="PF06221">
    <property type="entry name" value="zf-C2HC5"/>
    <property type="match status" value="1"/>
</dbReference>
<evidence type="ECO:0000259" key="2">
    <source>
        <dbReference type="Pfam" id="PF06221"/>
    </source>
</evidence>
<evidence type="ECO:0008006" key="6">
    <source>
        <dbReference type="Google" id="ProtNLM"/>
    </source>
</evidence>
<dbReference type="InterPro" id="IPR009349">
    <property type="entry name" value="TRIP4/RQT4_C2HC5_Znf"/>
</dbReference>
<dbReference type="EMBL" id="OA884088">
    <property type="protein sequence ID" value="CAD7280276.1"/>
    <property type="molecule type" value="Genomic_DNA"/>
</dbReference>
<dbReference type="GO" id="GO:0005634">
    <property type="term" value="C:nucleus"/>
    <property type="evidence" value="ECO:0007669"/>
    <property type="project" value="InterPro"/>
</dbReference>
<evidence type="ECO:0000313" key="4">
    <source>
        <dbReference type="EMBL" id="CAD7280276.1"/>
    </source>
</evidence>
<dbReference type="OrthoDB" id="338816at2759"/>
<feature type="domain" description="ASCH" evidence="1">
    <location>
        <begin position="292"/>
        <end position="392"/>
    </location>
</feature>
<gene>
    <name evidence="4" type="ORF">NMOB1V02_LOCUS7938</name>
</gene>
<reference evidence="4" key="1">
    <citation type="submission" date="2020-11" db="EMBL/GenBank/DDBJ databases">
        <authorList>
            <person name="Tran Van P."/>
        </authorList>
    </citation>
    <scope>NUCLEOTIDE SEQUENCE</scope>
</reference>
<accession>A0A7R9GF82</accession>
<name>A0A7R9GF82_9CRUS</name>
<dbReference type="InterPro" id="IPR015947">
    <property type="entry name" value="PUA-like_sf"/>
</dbReference>
<dbReference type="AlphaFoldDB" id="A0A7R9GF82"/>
<dbReference type="FunFam" id="2.30.130.30:FF:000006">
    <property type="entry name" value="Putative_zinc_finger_motif_-_C2HC5-type /ASCH_domain_containing_protein_-_putative"/>
    <property type="match status" value="1"/>
</dbReference>
<dbReference type="GO" id="GO:0180022">
    <property type="term" value="C:RQC-trigger complex"/>
    <property type="evidence" value="ECO:0007669"/>
    <property type="project" value="InterPro"/>
</dbReference>
<dbReference type="Pfam" id="PF04266">
    <property type="entry name" value="ASCH"/>
    <property type="match status" value="1"/>
</dbReference>
<dbReference type="SUPFAM" id="SSF88697">
    <property type="entry name" value="PUA domain-like"/>
    <property type="match status" value="1"/>
</dbReference>
<dbReference type="CDD" id="cd06554">
    <property type="entry name" value="ASCH_ASC-1_like"/>
    <property type="match status" value="1"/>
</dbReference>
<dbReference type="Proteomes" id="UP000678499">
    <property type="component" value="Unassembled WGS sequence"/>
</dbReference>
<keyword evidence="5" id="KW-1185">Reference proteome</keyword>
<dbReference type="GO" id="GO:0072344">
    <property type="term" value="P:rescue of stalled ribosome"/>
    <property type="evidence" value="ECO:0007669"/>
    <property type="project" value="InterPro"/>
</dbReference>
<sequence length="421" mass="47656">MRKENWDDLDEKYANLGKKQAETKRETSRVAKKKTKIGGILTSGTGGLQPGRHSCECQATKHKLLGNCLRCGRVVCEQEGLGACFFCSTPFPDDKFKPVDSFETIGSLIAGLDEPKNGTAVDKDLAAIKAVAHKEKLLDEQRTKVIDDELDYFAVESNVWLSAEQRKELMKKAEEVFAKKHAKRSERKVCVSLDFAGRQIIQEDSREPNDMNQLLCDTNEALLGVTGSQFLKSSGDRMLCAGAVKHAPRYLAVGSDFPEDEKMDKKRWLLEADVSRVQDRELMTMSDMGWCLSMHQPWATLLVAGVKLHEGRSWYSSHRGRMWIASTAKPVSREDVVELERFYRNHYGDAHWMRRLPDSDRELYVSGCLLGCVDVVDVLSQEEYREKFPDGESSSPFVFVCGNPKRMRIQIPIRGKHRLCA</sequence>
<dbReference type="EMBL" id="CAJPEX010002051">
    <property type="protein sequence ID" value="CAG0920428.1"/>
    <property type="molecule type" value="Genomic_DNA"/>
</dbReference>
<dbReference type="InterPro" id="IPR039128">
    <property type="entry name" value="TRIP4-like"/>
</dbReference>
<protein>
    <recommendedName>
        <fullName evidence="6">Activating signal cointegrator 1</fullName>
    </recommendedName>
</protein>
<feature type="domain" description="Activating signal cointegrator 1 third" evidence="3">
    <location>
        <begin position="148"/>
        <end position="203"/>
    </location>
</feature>
<evidence type="ECO:0000313" key="5">
    <source>
        <dbReference type="Proteomes" id="UP000678499"/>
    </source>
</evidence>
<evidence type="ECO:0000259" key="3">
    <source>
        <dbReference type="Pfam" id="PF23134"/>
    </source>
</evidence>
<feature type="domain" description="TRIP4/RQT4 C2HC5-type zinc finger" evidence="2">
    <location>
        <begin position="53"/>
        <end position="91"/>
    </location>
</feature>
<dbReference type="InterPro" id="IPR056993">
    <property type="entry name" value="TRIP4_3rd_dom"/>
</dbReference>
<dbReference type="GO" id="GO:0008270">
    <property type="term" value="F:zinc ion binding"/>
    <property type="evidence" value="ECO:0007669"/>
    <property type="project" value="InterPro"/>
</dbReference>
<dbReference type="InterPro" id="IPR007374">
    <property type="entry name" value="ASCH_domain"/>
</dbReference>
<dbReference type="PANTHER" id="PTHR12963:SF4">
    <property type="entry name" value="ACTIVATING SIGNAL COINTEGRATOR 1"/>
    <property type="match status" value="1"/>
</dbReference>
<organism evidence="4">
    <name type="scientific">Notodromas monacha</name>
    <dbReference type="NCBI Taxonomy" id="399045"/>
    <lineage>
        <taxon>Eukaryota</taxon>
        <taxon>Metazoa</taxon>
        <taxon>Ecdysozoa</taxon>
        <taxon>Arthropoda</taxon>
        <taxon>Crustacea</taxon>
        <taxon>Oligostraca</taxon>
        <taxon>Ostracoda</taxon>
        <taxon>Podocopa</taxon>
        <taxon>Podocopida</taxon>
        <taxon>Cypridocopina</taxon>
        <taxon>Cypridoidea</taxon>
        <taxon>Cyprididae</taxon>
        <taxon>Notodromas</taxon>
    </lineage>
</organism>